<dbReference type="OrthoDB" id="9100334at2"/>
<gene>
    <name evidence="2" type="ORF">AYM40_22810</name>
</gene>
<evidence type="ECO:0000256" key="1">
    <source>
        <dbReference type="SAM" id="MobiDB-lite"/>
    </source>
</evidence>
<evidence type="ECO:0000313" key="3">
    <source>
        <dbReference type="Proteomes" id="UP000076852"/>
    </source>
</evidence>
<dbReference type="KEGG" id="buz:AYM40_22810"/>
<keyword evidence="2" id="KW-0547">Nucleotide-binding</keyword>
<feature type="region of interest" description="Disordered" evidence="1">
    <location>
        <begin position="41"/>
        <end position="61"/>
    </location>
</feature>
<proteinExistence type="predicted"/>
<dbReference type="AlphaFoldDB" id="A0A160FQN5"/>
<dbReference type="Proteomes" id="UP000076852">
    <property type="component" value="Chromosome 2"/>
</dbReference>
<sequence>MSWFIYEVPEYNEDGARIEPFSDLRSRVQKVSGQAMADELESVRENAATTADTPAHPLRTADNPHVFPIPYADSMILVGFIFELKRESRRLVVSPVEMPWLKDA</sequence>
<reference evidence="2 3" key="1">
    <citation type="journal article" date="2016" name="Gene">
        <title>PacBio SMRT assembly of a complex multi-replicon genome reveals chlorocatechol degradative operon in a region of genome plasticity.</title>
        <authorList>
            <person name="Ricker N."/>
            <person name="Shen S.Y."/>
            <person name="Goordial J."/>
            <person name="Jin S."/>
            <person name="Fulthorpe R.R."/>
        </authorList>
    </citation>
    <scope>NUCLEOTIDE SEQUENCE [LARGE SCALE GENOMIC DNA]</scope>
    <source>
        <strain evidence="2 3">OLGA172</strain>
    </source>
</reference>
<organism evidence="2 3">
    <name type="scientific">Paraburkholderia phytofirmans OLGA172</name>
    <dbReference type="NCBI Taxonomy" id="1417228"/>
    <lineage>
        <taxon>Bacteria</taxon>
        <taxon>Pseudomonadati</taxon>
        <taxon>Pseudomonadota</taxon>
        <taxon>Betaproteobacteria</taxon>
        <taxon>Burkholderiales</taxon>
        <taxon>Burkholderiaceae</taxon>
        <taxon>Paraburkholderia</taxon>
    </lineage>
</organism>
<protein>
    <submittedName>
        <fullName evidence="2">Helicase</fullName>
    </submittedName>
</protein>
<keyword evidence="3" id="KW-1185">Reference proteome</keyword>
<keyword evidence="2" id="KW-0378">Hydrolase</keyword>
<evidence type="ECO:0000313" key="2">
    <source>
        <dbReference type="EMBL" id="ANB75235.1"/>
    </source>
</evidence>
<dbReference type="EMBL" id="CP014579">
    <property type="protein sequence ID" value="ANB75235.1"/>
    <property type="molecule type" value="Genomic_DNA"/>
</dbReference>
<keyword evidence="2" id="KW-0347">Helicase</keyword>
<dbReference type="GO" id="GO:0004386">
    <property type="term" value="F:helicase activity"/>
    <property type="evidence" value="ECO:0007669"/>
    <property type="project" value="UniProtKB-KW"/>
</dbReference>
<name>A0A160FQN5_9BURK</name>
<keyword evidence="2" id="KW-0067">ATP-binding</keyword>
<accession>A0A160FQN5</accession>
<dbReference type="RefSeq" id="WP_063498521.1">
    <property type="nucleotide sequence ID" value="NZ_CP014579.1"/>
</dbReference>